<protein>
    <submittedName>
        <fullName evidence="2">Uncharacterized protein</fullName>
    </submittedName>
</protein>
<reference evidence="2" key="1">
    <citation type="journal article" date="2019" name="Sci. Rep.">
        <title>Draft genome of Tanacetum cinerariifolium, the natural source of mosquito coil.</title>
        <authorList>
            <person name="Yamashiro T."/>
            <person name="Shiraishi A."/>
            <person name="Satake H."/>
            <person name="Nakayama K."/>
        </authorList>
    </citation>
    <scope>NUCLEOTIDE SEQUENCE</scope>
</reference>
<feature type="non-terminal residue" evidence="2">
    <location>
        <position position="84"/>
    </location>
</feature>
<feature type="region of interest" description="Disordered" evidence="1">
    <location>
        <begin position="1"/>
        <end position="33"/>
    </location>
</feature>
<feature type="compositionally biased region" description="Basic and acidic residues" evidence="1">
    <location>
        <begin position="23"/>
        <end position="33"/>
    </location>
</feature>
<evidence type="ECO:0000313" key="2">
    <source>
        <dbReference type="EMBL" id="GFD58735.1"/>
    </source>
</evidence>
<evidence type="ECO:0000256" key="1">
    <source>
        <dbReference type="SAM" id="MobiDB-lite"/>
    </source>
</evidence>
<dbReference type="AlphaFoldDB" id="A0A699XFN5"/>
<sequence length="84" mass="8610">LAGGSLRQQAALGAQASAADVAGGDRHAGIDRFPLHGGAQGVLPGAGHWRDSGDFRGTAIDFLRRHERAAAVTGEDHSARPRCG</sequence>
<comment type="caution">
    <text evidence="2">The sequence shown here is derived from an EMBL/GenBank/DDBJ whole genome shotgun (WGS) entry which is preliminary data.</text>
</comment>
<feature type="compositionally biased region" description="Low complexity" evidence="1">
    <location>
        <begin position="1"/>
        <end position="22"/>
    </location>
</feature>
<feature type="non-terminal residue" evidence="2">
    <location>
        <position position="1"/>
    </location>
</feature>
<dbReference type="EMBL" id="BKCJ011856709">
    <property type="protein sequence ID" value="GFD58735.1"/>
    <property type="molecule type" value="Genomic_DNA"/>
</dbReference>
<proteinExistence type="predicted"/>
<organism evidence="2">
    <name type="scientific">Tanacetum cinerariifolium</name>
    <name type="common">Dalmatian daisy</name>
    <name type="synonym">Chrysanthemum cinerariifolium</name>
    <dbReference type="NCBI Taxonomy" id="118510"/>
    <lineage>
        <taxon>Eukaryota</taxon>
        <taxon>Viridiplantae</taxon>
        <taxon>Streptophyta</taxon>
        <taxon>Embryophyta</taxon>
        <taxon>Tracheophyta</taxon>
        <taxon>Spermatophyta</taxon>
        <taxon>Magnoliopsida</taxon>
        <taxon>eudicotyledons</taxon>
        <taxon>Gunneridae</taxon>
        <taxon>Pentapetalae</taxon>
        <taxon>asterids</taxon>
        <taxon>campanulids</taxon>
        <taxon>Asterales</taxon>
        <taxon>Asteraceae</taxon>
        <taxon>Asteroideae</taxon>
        <taxon>Anthemideae</taxon>
        <taxon>Anthemidinae</taxon>
        <taxon>Tanacetum</taxon>
    </lineage>
</organism>
<name>A0A699XFN5_TANCI</name>
<gene>
    <name evidence="2" type="ORF">Tci_930704</name>
</gene>
<accession>A0A699XFN5</accession>